<protein>
    <submittedName>
        <fullName evidence="1">Uncharacterized protein</fullName>
    </submittedName>
</protein>
<dbReference type="EMBL" id="GBXM01076558">
    <property type="protein sequence ID" value="JAH32019.1"/>
    <property type="molecule type" value="Transcribed_RNA"/>
</dbReference>
<organism evidence="1">
    <name type="scientific">Anguilla anguilla</name>
    <name type="common">European freshwater eel</name>
    <name type="synonym">Muraena anguilla</name>
    <dbReference type="NCBI Taxonomy" id="7936"/>
    <lineage>
        <taxon>Eukaryota</taxon>
        <taxon>Metazoa</taxon>
        <taxon>Chordata</taxon>
        <taxon>Craniata</taxon>
        <taxon>Vertebrata</taxon>
        <taxon>Euteleostomi</taxon>
        <taxon>Actinopterygii</taxon>
        <taxon>Neopterygii</taxon>
        <taxon>Teleostei</taxon>
        <taxon>Anguilliformes</taxon>
        <taxon>Anguillidae</taxon>
        <taxon>Anguilla</taxon>
    </lineage>
</organism>
<evidence type="ECO:0000313" key="1">
    <source>
        <dbReference type="EMBL" id="JAH32019.1"/>
    </source>
</evidence>
<reference evidence="1" key="1">
    <citation type="submission" date="2014-11" db="EMBL/GenBank/DDBJ databases">
        <authorList>
            <person name="Amaro Gonzalez C."/>
        </authorList>
    </citation>
    <scope>NUCLEOTIDE SEQUENCE</scope>
</reference>
<proteinExistence type="predicted"/>
<name>A0A0E9RSA6_ANGAN</name>
<accession>A0A0E9RSA6</accession>
<sequence>MAEVQSFRVMDCDRQRKRPEATPGALCAPFSFSRCCQMHTGFQYHECHLTCSRLRM</sequence>
<reference evidence="1" key="2">
    <citation type="journal article" date="2015" name="Fish Shellfish Immunol.">
        <title>Early steps in the European eel (Anguilla anguilla)-Vibrio vulnificus interaction in the gills: Role of the RtxA13 toxin.</title>
        <authorList>
            <person name="Callol A."/>
            <person name="Pajuelo D."/>
            <person name="Ebbesson L."/>
            <person name="Teles M."/>
            <person name="MacKenzie S."/>
            <person name="Amaro C."/>
        </authorList>
    </citation>
    <scope>NUCLEOTIDE SEQUENCE</scope>
</reference>
<dbReference type="AlphaFoldDB" id="A0A0E9RSA6"/>